<evidence type="ECO:0000313" key="2">
    <source>
        <dbReference type="Proteomes" id="UP000248806"/>
    </source>
</evidence>
<evidence type="ECO:0000313" key="1">
    <source>
        <dbReference type="EMBL" id="PZW20990.1"/>
    </source>
</evidence>
<dbReference type="SUPFAM" id="SSF52402">
    <property type="entry name" value="Adenine nucleotide alpha hydrolases-like"/>
    <property type="match status" value="1"/>
</dbReference>
<reference evidence="1 2" key="1">
    <citation type="submission" date="2018-06" db="EMBL/GenBank/DDBJ databases">
        <title>Genomic Encyclopedia of Archaeal and Bacterial Type Strains, Phase II (KMG-II): from individual species to whole genera.</title>
        <authorList>
            <person name="Goeker M."/>
        </authorList>
    </citation>
    <scope>NUCLEOTIDE SEQUENCE [LARGE SCALE GENOMIC DNA]</scope>
    <source>
        <strain evidence="1 2">ATCC BAA-1881</strain>
    </source>
</reference>
<protein>
    <recommendedName>
        <fullName evidence="3">3'-phosphoadenosine 5'-phosphosulfate sulfotransferase (PAPS reductase)/FAD synthetase</fullName>
    </recommendedName>
</protein>
<sequence length="266" mass="30912">MSFSIFPLTSANMAPIAQSLHTPHIVSLSGGLASAVAAERVIQRYGREQVALWFADTRYEDEDLYRFLHDLMARWQGALYWYTDGRTPLDVAEQKKLIPCNMAAPCSYELKVRPFRQFIAAMPCLPMVHIGLDRHENRRLASVKASYAKAMPDVQVEYPLLWEPYEQRPLMDVCLQDWHITPPRLYSLGFKHNNCGGRCVRQGYSEWLRLLRYFPARFDACQEWEEEQRAKGGPRAHRSFCAMVRQGQKQAYPLREIRTRLEGALW</sequence>
<organism evidence="1 2">
    <name type="scientific">Thermosporothrix hazakensis</name>
    <dbReference type="NCBI Taxonomy" id="644383"/>
    <lineage>
        <taxon>Bacteria</taxon>
        <taxon>Bacillati</taxon>
        <taxon>Chloroflexota</taxon>
        <taxon>Ktedonobacteria</taxon>
        <taxon>Ktedonobacterales</taxon>
        <taxon>Thermosporotrichaceae</taxon>
        <taxon>Thermosporothrix</taxon>
    </lineage>
</organism>
<evidence type="ECO:0008006" key="3">
    <source>
        <dbReference type="Google" id="ProtNLM"/>
    </source>
</evidence>
<dbReference type="OrthoDB" id="1032766at2"/>
<keyword evidence="2" id="KW-1185">Reference proteome</keyword>
<dbReference type="RefSeq" id="WP_111325991.1">
    <property type="nucleotide sequence ID" value="NZ_BIFX01000001.1"/>
</dbReference>
<accession>A0A326TX74</accession>
<dbReference type="Gene3D" id="3.40.50.620">
    <property type="entry name" value="HUPs"/>
    <property type="match status" value="1"/>
</dbReference>
<gene>
    <name evidence="1" type="ORF">EI42_05751</name>
</gene>
<dbReference type="EMBL" id="QKUF01000038">
    <property type="protein sequence ID" value="PZW20990.1"/>
    <property type="molecule type" value="Genomic_DNA"/>
</dbReference>
<dbReference type="AlphaFoldDB" id="A0A326TX74"/>
<proteinExistence type="predicted"/>
<dbReference type="InterPro" id="IPR014729">
    <property type="entry name" value="Rossmann-like_a/b/a_fold"/>
</dbReference>
<comment type="caution">
    <text evidence="1">The sequence shown here is derived from an EMBL/GenBank/DDBJ whole genome shotgun (WGS) entry which is preliminary data.</text>
</comment>
<name>A0A326TX74_THEHA</name>
<dbReference type="Proteomes" id="UP000248806">
    <property type="component" value="Unassembled WGS sequence"/>
</dbReference>